<reference evidence="1 2" key="1">
    <citation type="submission" date="2021-03" db="EMBL/GenBank/DDBJ databases">
        <title>Whole genome sequence of Metabacillus bambusae BG109.</title>
        <authorList>
            <person name="Jeong J.W."/>
        </authorList>
    </citation>
    <scope>NUCLEOTIDE SEQUENCE [LARGE SCALE GENOMIC DNA]</scope>
    <source>
        <strain evidence="1 2">BG109</strain>
    </source>
</reference>
<comment type="caution">
    <text evidence="1">The sequence shown here is derived from an EMBL/GenBank/DDBJ whole genome shotgun (WGS) entry which is preliminary data.</text>
</comment>
<accession>A0ABS3N7L3</accession>
<organism evidence="1 2">
    <name type="scientific">Metabacillus bambusae</name>
    <dbReference type="NCBI Taxonomy" id="2795218"/>
    <lineage>
        <taxon>Bacteria</taxon>
        <taxon>Bacillati</taxon>
        <taxon>Bacillota</taxon>
        <taxon>Bacilli</taxon>
        <taxon>Bacillales</taxon>
        <taxon>Bacillaceae</taxon>
        <taxon>Metabacillus</taxon>
    </lineage>
</organism>
<proteinExistence type="predicted"/>
<evidence type="ECO:0000313" key="1">
    <source>
        <dbReference type="EMBL" id="MBO1513908.1"/>
    </source>
</evidence>
<dbReference type="EMBL" id="JAGDEL010000018">
    <property type="protein sequence ID" value="MBO1513908.1"/>
    <property type="molecule type" value="Genomic_DNA"/>
</dbReference>
<protein>
    <submittedName>
        <fullName evidence="1">Uncharacterized protein</fullName>
    </submittedName>
</protein>
<gene>
    <name evidence="1" type="ORF">I7822_19990</name>
</gene>
<name>A0ABS3N7L3_9BACI</name>
<dbReference type="Proteomes" id="UP000663981">
    <property type="component" value="Unassembled WGS sequence"/>
</dbReference>
<keyword evidence="2" id="KW-1185">Reference proteome</keyword>
<sequence length="32" mass="3517">MSLNKIVVFGEVFNEIGLFKLCGYPVAMGKVI</sequence>
<evidence type="ECO:0000313" key="2">
    <source>
        <dbReference type="Proteomes" id="UP000663981"/>
    </source>
</evidence>
<dbReference type="RefSeq" id="WP_207980939.1">
    <property type="nucleotide sequence ID" value="NZ_JAGDEL010000018.1"/>
</dbReference>